<organism evidence="1 2">
    <name type="scientific">Dioscorea zingiberensis</name>
    <dbReference type="NCBI Taxonomy" id="325984"/>
    <lineage>
        <taxon>Eukaryota</taxon>
        <taxon>Viridiplantae</taxon>
        <taxon>Streptophyta</taxon>
        <taxon>Embryophyta</taxon>
        <taxon>Tracheophyta</taxon>
        <taxon>Spermatophyta</taxon>
        <taxon>Magnoliopsida</taxon>
        <taxon>Liliopsida</taxon>
        <taxon>Dioscoreales</taxon>
        <taxon>Dioscoreaceae</taxon>
        <taxon>Dioscorea</taxon>
    </lineage>
</organism>
<name>A0A9D5CS56_9LILI</name>
<accession>A0A9D5CS56</accession>
<dbReference type="PANTHER" id="PTHR33312">
    <property type="entry name" value="MEMBRANE-ASSOCIATED KINASE REGULATOR 4-RELATED"/>
    <property type="match status" value="1"/>
</dbReference>
<dbReference type="GO" id="GO:0019210">
    <property type="term" value="F:kinase inhibitor activity"/>
    <property type="evidence" value="ECO:0007669"/>
    <property type="project" value="InterPro"/>
</dbReference>
<dbReference type="AlphaFoldDB" id="A0A9D5CS56"/>
<comment type="caution">
    <text evidence="1">The sequence shown here is derived from an EMBL/GenBank/DDBJ whole genome shotgun (WGS) entry which is preliminary data.</text>
</comment>
<dbReference type="Proteomes" id="UP001085076">
    <property type="component" value="Miscellaneous, Linkage group lg03"/>
</dbReference>
<evidence type="ECO:0000313" key="1">
    <source>
        <dbReference type="EMBL" id="KAJ0978448.1"/>
    </source>
</evidence>
<protein>
    <recommendedName>
        <fullName evidence="3">Membrane-associated kinase regulator 4</fullName>
    </recommendedName>
</protein>
<proteinExistence type="predicted"/>
<reference evidence="1" key="1">
    <citation type="submission" date="2021-03" db="EMBL/GenBank/DDBJ databases">
        <authorList>
            <person name="Li Z."/>
            <person name="Yang C."/>
        </authorList>
    </citation>
    <scope>NUCLEOTIDE SEQUENCE</scope>
    <source>
        <strain evidence="1">Dzin_1.0</strain>
        <tissue evidence="1">Leaf</tissue>
    </source>
</reference>
<keyword evidence="2" id="KW-1185">Reference proteome</keyword>
<dbReference type="OrthoDB" id="1938320at2759"/>
<dbReference type="EMBL" id="JAGGNH010000003">
    <property type="protein sequence ID" value="KAJ0978448.1"/>
    <property type="molecule type" value="Genomic_DNA"/>
</dbReference>
<dbReference type="InterPro" id="IPR039620">
    <property type="entry name" value="BKI1/MAKR1/3/4"/>
</dbReference>
<reference evidence="1" key="2">
    <citation type="journal article" date="2022" name="Hortic Res">
        <title>The genome of Dioscorea zingiberensis sheds light on the biosynthesis, origin and evolution of the medicinally important diosgenin saponins.</title>
        <authorList>
            <person name="Li Y."/>
            <person name="Tan C."/>
            <person name="Li Z."/>
            <person name="Guo J."/>
            <person name="Li S."/>
            <person name="Chen X."/>
            <person name="Wang C."/>
            <person name="Dai X."/>
            <person name="Yang H."/>
            <person name="Song W."/>
            <person name="Hou L."/>
            <person name="Xu J."/>
            <person name="Tong Z."/>
            <person name="Xu A."/>
            <person name="Yuan X."/>
            <person name="Wang W."/>
            <person name="Yang Q."/>
            <person name="Chen L."/>
            <person name="Sun Z."/>
            <person name="Wang K."/>
            <person name="Pan B."/>
            <person name="Chen J."/>
            <person name="Bao Y."/>
            <person name="Liu F."/>
            <person name="Qi X."/>
            <person name="Gang D.R."/>
            <person name="Wen J."/>
            <person name="Li J."/>
        </authorList>
    </citation>
    <scope>NUCLEOTIDE SEQUENCE</scope>
    <source>
        <strain evidence="1">Dzin_1.0</strain>
    </source>
</reference>
<evidence type="ECO:0000313" key="2">
    <source>
        <dbReference type="Proteomes" id="UP001085076"/>
    </source>
</evidence>
<evidence type="ECO:0008006" key="3">
    <source>
        <dbReference type="Google" id="ProtNLM"/>
    </source>
</evidence>
<sequence length="303" mass="33242">MAYEQLNEEEEEEYIDMDISPSSYQCNKVVSSPPKSREFEFQMSFNNTTHKEPLSLASPADELFYKGNLLPLHLPPRLQMVQKLLLENASQTASSTPFHSCNISPATSCYVSGELNPDEYLHDFSPATSFTHAHQKKSWSKRFKSIRQASLSSKLKASRAYIKSFFTKAKVSSNGFMNEGKKSPCPVDHGEEDCTPRRSFSLSIRRSPKNKCSSISSSCSTSSSSSSSSSFLSVHCYGSQAGQVLRRSSSAHSEVESSIQGAIAHCKMSQQLVVSGRKSVIDSGFGSLSTSRVAAEKPGLCRG</sequence>
<gene>
    <name evidence="1" type="ORF">J5N97_013922</name>
</gene>
<dbReference type="PANTHER" id="PTHR33312:SF21">
    <property type="entry name" value="MEMBRANE-ASSOCIATED KINASE REGULATOR 3-RELATED"/>
    <property type="match status" value="1"/>
</dbReference>
<dbReference type="GO" id="GO:0005886">
    <property type="term" value="C:plasma membrane"/>
    <property type="evidence" value="ECO:0007669"/>
    <property type="project" value="InterPro"/>
</dbReference>